<name>A0AAV5STK0_9BILA</name>
<proteinExistence type="predicted"/>
<gene>
    <name evidence="1" type="ORF">PENTCL1PPCAC_8666</name>
</gene>
<dbReference type="AlphaFoldDB" id="A0AAV5STK0"/>
<reference evidence="1" key="1">
    <citation type="submission" date="2023-10" db="EMBL/GenBank/DDBJ databases">
        <title>Genome assembly of Pristionchus species.</title>
        <authorList>
            <person name="Yoshida K."/>
            <person name="Sommer R.J."/>
        </authorList>
    </citation>
    <scope>NUCLEOTIDE SEQUENCE</scope>
    <source>
        <strain evidence="1">RS0144</strain>
    </source>
</reference>
<sequence length="159" mass="18221">IIAFSSLAERQHKFLWSYLRMLEDETGENTHQKDCLKTCLPYYLIPFVDPKKKQAMWKRVKGRTPEDVLVPILPQGMNREEALRSLSNGPPQLDANGLVKKMTNSPHLLMTPCAALLSRIIITTMNGIYYRDGENYVQLSRDTCILPHESILLGDMFQV</sequence>
<evidence type="ECO:0000313" key="2">
    <source>
        <dbReference type="Proteomes" id="UP001432027"/>
    </source>
</evidence>
<evidence type="ECO:0000313" key="1">
    <source>
        <dbReference type="EMBL" id="GMS86491.1"/>
    </source>
</evidence>
<comment type="caution">
    <text evidence="1">The sequence shown here is derived from an EMBL/GenBank/DDBJ whole genome shotgun (WGS) entry which is preliminary data.</text>
</comment>
<protein>
    <submittedName>
        <fullName evidence="1">Uncharacterized protein</fullName>
    </submittedName>
</protein>
<accession>A0AAV5STK0</accession>
<organism evidence="1 2">
    <name type="scientific">Pristionchus entomophagus</name>
    <dbReference type="NCBI Taxonomy" id="358040"/>
    <lineage>
        <taxon>Eukaryota</taxon>
        <taxon>Metazoa</taxon>
        <taxon>Ecdysozoa</taxon>
        <taxon>Nematoda</taxon>
        <taxon>Chromadorea</taxon>
        <taxon>Rhabditida</taxon>
        <taxon>Rhabditina</taxon>
        <taxon>Diplogasteromorpha</taxon>
        <taxon>Diplogasteroidea</taxon>
        <taxon>Neodiplogasteridae</taxon>
        <taxon>Pristionchus</taxon>
    </lineage>
</organism>
<keyword evidence="2" id="KW-1185">Reference proteome</keyword>
<dbReference type="Proteomes" id="UP001432027">
    <property type="component" value="Unassembled WGS sequence"/>
</dbReference>
<feature type="non-terminal residue" evidence="1">
    <location>
        <position position="1"/>
    </location>
</feature>
<dbReference type="EMBL" id="BTSX01000002">
    <property type="protein sequence ID" value="GMS86491.1"/>
    <property type="molecule type" value="Genomic_DNA"/>
</dbReference>